<proteinExistence type="predicted"/>
<reference evidence="3" key="1">
    <citation type="submission" date="2019-08" db="EMBL/GenBank/DDBJ databases">
        <title>Limnoglobus roseus gen. nov., sp. nov., a novel freshwater planctomycete with a giant genome from the family Gemmataceae.</title>
        <authorList>
            <person name="Kulichevskaya I.S."/>
            <person name="Naumoff D.G."/>
            <person name="Miroshnikov K."/>
            <person name="Ivanova A."/>
            <person name="Philippov D.A."/>
            <person name="Hakobyan A."/>
            <person name="Rijpstra I.C."/>
            <person name="Sinninghe Damste J.S."/>
            <person name="Liesack W."/>
            <person name="Dedysh S.N."/>
        </authorList>
    </citation>
    <scope>NUCLEOTIDE SEQUENCE [LARGE SCALE GENOMIC DNA]</scope>
    <source>
        <strain evidence="3">PX52</strain>
    </source>
</reference>
<accession>A0A5C1A5D9</accession>
<dbReference type="KEGG" id="lrs:PX52LOC_00421"/>
<keyword evidence="3" id="KW-1185">Reference proteome</keyword>
<dbReference type="AlphaFoldDB" id="A0A5C1A5D9"/>
<feature type="transmembrane region" description="Helical" evidence="1">
    <location>
        <begin position="39"/>
        <end position="60"/>
    </location>
</feature>
<keyword evidence="1" id="KW-1133">Transmembrane helix</keyword>
<dbReference type="EMBL" id="CP042425">
    <property type="protein sequence ID" value="QEL13563.1"/>
    <property type="molecule type" value="Genomic_DNA"/>
</dbReference>
<gene>
    <name evidence="2" type="ORF">PX52LOC_00421</name>
</gene>
<evidence type="ECO:0000256" key="1">
    <source>
        <dbReference type="SAM" id="Phobius"/>
    </source>
</evidence>
<dbReference type="OrthoDB" id="286647at2"/>
<feature type="transmembrane region" description="Helical" evidence="1">
    <location>
        <begin position="12"/>
        <end position="33"/>
    </location>
</feature>
<protein>
    <submittedName>
        <fullName evidence="2">Uncharacterized protein</fullName>
    </submittedName>
</protein>
<keyword evidence="1" id="KW-0472">Membrane</keyword>
<name>A0A5C1A5D9_9BACT</name>
<keyword evidence="1" id="KW-0812">Transmembrane</keyword>
<sequence length="99" mass="11246">MLGDITSLRLLWIKFALFIFLGLFAVTLALLLFPDVKLAVLMAVAIWAFCRAYYFTFYVVEKYADPSFKFAGLGSFLRYALMKRKRNADDADSGADKRG</sequence>
<evidence type="ECO:0000313" key="2">
    <source>
        <dbReference type="EMBL" id="QEL13563.1"/>
    </source>
</evidence>
<dbReference type="RefSeq" id="WP_149108525.1">
    <property type="nucleotide sequence ID" value="NZ_CP042425.1"/>
</dbReference>
<dbReference type="Proteomes" id="UP000324974">
    <property type="component" value="Chromosome"/>
</dbReference>
<evidence type="ECO:0000313" key="3">
    <source>
        <dbReference type="Proteomes" id="UP000324974"/>
    </source>
</evidence>
<organism evidence="2 3">
    <name type="scientific">Limnoglobus roseus</name>
    <dbReference type="NCBI Taxonomy" id="2598579"/>
    <lineage>
        <taxon>Bacteria</taxon>
        <taxon>Pseudomonadati</taxon>
        <taxon>Planctomycetota</taxon>
        <taxon>Planctomycetia</taxon>
        <taxon>Gemmatales</taxon>
        <taxon>Gemmataceae</taxon>
        <taxon>Limnoglobus</taxon>
    </lineage>
</organism>